<dbReference type="GO" id="GO:0003677">
    <property type="term" value="F:DNA binding"/>
    <property type="evidence" value="ECO:0007669"/>
    <property type="project" value="InterPro"/>
</dbReference>
<dbReference type="InterPro" id="IPR009057">
    <property type="entry name" value="Homeodomain-like_sf"/>
</dbReference>
<sequence>MGLKRTDEFRQDAVRIALTSGLTRKQVADDLGVGMSTLNKWITAHRDTNVVSKEDIGLAQENDRLRRENRIFKEEREVSKNRSGPQPACAR</sequence>
<dbReference type="GO" id="GO:0006313">
    <property type="term" value="P:DNA transposition"/>
    <property type="evidence" value="ECO:0007669"/>
    <property type="project" value="InterPro"/>
</dbReference>
<name>A0A239Q2B0_9RHOB</name>
<dbReference type="SUPFAM" id="SSF46689">
    <property type="entry name" value="Homeodomain-like"/>
    <property type="match status" value="1"/>
</dbReference>
<dbReference type="InterPro" id="IPR002514">
    <property type="entry name" value="Transposase_8"/>
</dbReference>
<reference evidence="1 2" key="1">
    <citation type="submission" date="2017-07" db="EMBL/GenBank/DDBJ databases">
        <authorList>
            <person name="Sun Z.S."/>
            <person name="Albrecht U."/>
            <person name="Echele G."/>
            <person name="Lee C.C."/>
        </authorList>
    </citation>
    <scope>NUCLEOTIDE SEQUENCE [LARGE SCALE GENOMIC DNA]</scope>
    <source>
        <strain evidence="1 2">DSM 14827</strain>
    </source>
</reference>
<proteinExistence type="predicted"/>
<dbReference type="EMBL" id="FZQB01000026">
    <property type="protein sequence ID" value="SNT76739.1"/>
    <property type="molecule type" value="Genomic_DNA"/>
</dbReference>
<keyword evidence="2" id="KW-1185">Reference proteome</keyword>
<dbReference type="AlphaFoldDB" id="A0A239Q2B0"/>
<dbReference type="Gene3D" id="1.10.10.60">
    <property type="entry name" value="Homeodomain-like"/>
    <property type="match status" value="1"/>
</dbReference>
<organism evidence="1 2">
    <name type="scientific">Paracoccus seriniphilus</name>
    <dbReference type="NCBI Taxonomy" id="184748"/>
    <lineage>
        <taxon>Bacteria</taxon>
        <taxon>Pseudomonadati</taxon>
        <taxon>Pseudomonadota</taxon>
        <taxon>Alphaproteobacteria</taxon>
        <taxon>Rhodobacterales</taxon>
        <taxon>Paracoccaceae</taxon>
        <taxon>Paracoccus</taxon>
    </lineage>
</organism>
<dbReference type="GO" id="GO:0004803">
    <property type="term" value="F:transposase activity"/>
    <property type="evidence" value="ECO:0007669"/>
    <property type="project" value="InterPro"/>
</dbReference>
<gene>
    <name evidence="1" type="ORF">SAMN05444959_12613</name>
</gene>
<evidence type="ECO:0000313" key="2">
    <source>
        <dbReference type="Proteomes" id="UP000198307"/>
    </source>
</evidence>
<dbReference type="Pfam" id="PF01527">
    <property type="entry name" value="HTH_Tnp_1"/>
    <property type="match status" value="1"/>
</dbReference>
<evidence type="ECO:0000313" key="1">
    <source>
        <dbReference type="EMBL" id="SNT76739.1"/>
    </source>
</evidence>
<protein>
    <submittedName>
        <fullName evidence="1">Transposase</fullName>
    </submittedName>
</protein>
<accession>A0A239Q2B0</accession>
<dbReference type="Proteomes" id="UP000198307">
    <property type="component" value="Unassembled WGS sequence"/>
</dbReference>